<dbReference type="GO" id="GO:0016787">
    <property type="term" value="F:hydrolase activity"/>
    <property type="evidence" value="ECO:0007669"/>
    <property type="project" value="UniProtKB-KW"/>
</dbReference>
<evidence type="ECO:0000256" key="4">
    <source>
        <dbReference type="ARBA" id="ARBA00022759"/>
    </source>
</evidence>
<evidence type="ECO:0000313" key="9">
    <source>
        <dbReference type="Proteomes" id="UP000765509"/>
    </source>
</evidence>
<evidence type="ECO:0000256" key="2">
    <source>
        <dbReference type="ARBA" id="ARBA00022695"/>
    </source>
</evidence>
<dbReference type="Proteomes" id="UP000765509">
    <property type="component" value="Unassembled WGS sequence"/>
</dbReference>
<feature type="domain" description="Reverse transcriptase RNase H-like" evidence="7">
    <location>
        <begin position="86"/>
        <end position="166"/>
    </location>
</feature>
<dbReference type="AlphaFoldDB" id="A0A9Q3DD45"/>
<evidence type="ECO:0000259" key="7">
    <source>
        <dbReference type="Pfam" id="PF17917"/>
    </source>
</evidence>
<keyword evidence="6" id="KW-0695">RNA-directed DNA polymerase</keyword>
<dbReference type="Pfam" id="PF17917">
    <property type="entry name" value="RT_RNaseH"/>
    <property type="match status" value="1"/>
</dbReference>
<keyword evidence="3" id="KW-0540">Nuclease</keyword>
<reference evidence="8" key="1">
    <citation type="submission" date="2021-03" db="EMBL/GenBank/DDBJ databases">
        <title>Draft genome sequence of rust myrtle Austropuccinia psidii MF-1, a brazilian biotype.</title>
        <authorList>
            <person name="Quecine M.C."/>
            <person name="Pachon D.M.R."/>
            <person name="Bonatelli M.L."/>
            <person name="Correr F.H."/>
            <person name="Franceschini L.M."/>
            <person name="Leite T.F."/>
            <person name="Margarido G.R.A."/>
            <person name="Almeida C.A."/>
            <person name="Ferrarezi J.A."/>
            <person name="Labate C.A."/>
        </authorList>
    </citation>
    <scope>NUCLEOTIDE SEQUENCE</scope>
    <source>
        <strain evidence="8">MF-1</strain>
    </source>
</reference>
<gene>
    <name evidence="8" type="ORF">O181_037961</name>
</gene>
<evidence type="ECO:0000313" key="8">
    <source>
        <dbReference type="EMBL" id="MBW0498246.1"/>
    </source>
</evidence>
<evidence type="ECO:0000256" key="5">
    <source>
        <dbReference type="ARBA" id="ARBA00022801"/>
    </source>
</evidence>
<dbReference type="InterPro" id="IPR041373">
    <property type="entry name" value="RT_RNaseH"/>
</dbReference>
<dbReference type="PANTHER" id="PTHR37984">
    <property type="entry name" value="PROTEIN CBG26694"/>
    <property type="match status" value="1"/>
</dbReference>
<dbReference type="PANTHER" id="PTHR37984:SF5">
    <property type="entry name" value="PROTEIN NYNRIN-LIKE"/>
    <property type="match status" value="1"/>
</dbReference>
<comment type="caution">
    <text evidence="8">The sequence shown here is derived from an EMBL/GenBank/DDBJ whole genome shotgun (WGS) entry which is preliminary data.</text>
</comment>
<evidence type="ECO:0000256" key="6">
    <source>
        <dbReference type="ARBA" id="ARBA00022918"/>
    </source>
</evidence>
<dbReference type="EMBL" id="AVOT02014629">
    <property type="protein sequence ID" value="MBW0498246.1"/>
    <property type="molecule type" value="Genomic_DNA"/>
</dbReference>
<evidence type="ECO:0000256" key="1">
    <source>
        <dbReference type="ARBA" id="ARBA00022679"/>
    </source>
</evidence>
<dbReference type="InterPro" id="IPR050951">
    <property type="entry name" value="Retrovirus_Pol_polyprotein"/>
</dbReference>
<accession>A0A9Q3DD45</accession>
<keyword evidence="9" id="KW-1185">Reference proteome</keyword>
<protein>
    <recommendedName>
        <fullName evidence="7">Reverse transcriptase RNase H-like domain-containing protein</fullName>
    </recommendedName>
</protein>
<sequence>MRKEPINVFYTYKNAFPSDNKPLGAIEGHDVDITINIDRPYPPVHRRTAYPGISRAREALEKHIQELIHLGLLRRLGYNEEVQSIDEKPTEGPVCYILRQIKPTEARYGASQLECLCLVWALEKLNYYFYGSVFEVKTDFNAMKTLLNIETPNRHMLRWQIPIQEYRGNMTIVHKSVNLHKFAYRLNRWSLANTPYHPAYVPLEEEPQIPIEGINITDIGT</sequence>
<proteinExistence type="predicted"/>
<keyword evidence="4" id="KW-0255">Endonuclease</keyword>
<dbReference type="GO" id="GO:0004519">
    <property type="term" value="F:endonuclease activity"/>
    <property type="evidence" value="ECO:0007669"/>
    <property type="project" value="UniProtKB-KW"/>
</dbReference>
<name>A0A9Q3DD45_9BASI</name>
<dbReference type="GO" id="GO:0003964">
    <property type="term" value="F:RNA-directed DNA polymerase activity"/>
    <property type="evidence" value="ECO:0007669"/>
    <property type="project" value="UniProtKB-KW"/>
</dbReference>
<evidence type="ECO:0000256" key="3">
    <source>
        <dbReference type="ARBA" id="ARBA00022722"/>
    </source>
</evidence>
<keyword evidence="5" id="KW-0378">Hydrolase</keyword>
<keyword evidence="1" id="KW-0808">Transferase</keyword>
<dbReference type="SUPFAM" id="SSF56672">
    <property type="entry name" value="DNA/RNA polymerases"/>
    <property type="match status" value="1"/>
</dbReference>
<keyword evidence="2" id="KW-0548">Nucleotidyltransferase</keyword>
<organism evidence="8 9">
    <name type="scientific">Austropuccinia psidii MF-1</name>
    <dbReference type="NCBI Taxonomy" id="1389203"/>
    <lineage>
        <taxon>Eukaryota</taxon>
        <taxon>Fungi</taxon>
        <taxon>Dikarya</taxon>
        <taxon>Basidiomycota</taxon>
        <taxon>Pucciniomycotina</taxon>
        <taxon>Pucciniomycetes</taxon>
        <taxon>Pucciniales</taxon>
        <taxon>Sphaerophragmiaceae</taxon>
        <taxon>Austropuccinia</taxon>
    </lineage>
</organism>
<dbReference type="InterPro" id="IPR043502">
    <property type="entry name" value="DNA/RNA_pol_sf"/>
</dbReference>